<dbReference type="Proteomes" id="UP000431264">
    <property type="component" value="Unassembled WGS sequence"/>
</dbReference>
<evidence type="ECO:0000313" key="2">
    <source>
        <dbReference type="EMBL" id="MVO08028.1"/>
    </source>
</evidence>
<accession>A0A6I4IEQ3</accession>
<evidence type="ECO:0008006" key="4">
    <source>
        <dbReference type="Google" id="ProtNLM"/>
    </source>
</evidence>
<sequence>MKNVFLKAILPVFAFALASAGAVSTSNSNSSSATLAVQGWKQVSPIECEYIADCNNEGSVICMSGSDQLFGKPTPASFCGEVLTHRP</sequence>
<proteinExistence type="predicted"/>
<evidence type="ECO:0000313" key="3">
    <source>
        <dbReference type="Proteomes" id="UP000431264"/>
    </source>
</evidence>
<dbReference type="EMBL" id="WQLW01000001">
    <property type="protein sequence ID" value="MVO08028.1"/>
    <property type="molecule type" value="Genomic_DNA"/>
</dbReference>
<dbReference type="RefSeq" id="WP_140996409.1">
    <property type="nucleotide sequence ID" value="NZ_VDCZ01000001.1"/>
</dbReference>
<keyword evidence="3" id="KW-1185">Reference proteome</keyword>
<feature type="chain" id="PRO_5026083225" description="Secreted protein" evidence="1">
    <location>
        <begin position="19"/>
        <end position="87"/>
    </location>
</feature>
<reference evidence="3" key="1">
    <citation type="submission" date="2019-05" db="EMBL/GenBank/DDBJ databases">
        <title>Flavobacterium profundi sp. nov., isolated from a deep-sea seamount.</title>
        <authorList>
            <person name="Zhang D.-C."/>
        </authorList>
    </citation>
    <scope>NUCLEOTIDE SEQUENCE [LARGE SCALE GENOMIC DNA]</scope>
    <source>
        <strain evidence="3">TP390</strain>
    </source>
</reference>
<dbReference type="Pfam" id="PF20130">
    <property type="entry name" value="DUF6520"/>
    <property type="match status" value="1"/>
</dbReference>
<comment type="caution">
    <text evidence="2">The sequence shown here is derived from an EMBL/GenBank/DDBJ whole genome shotgun (WGS) entry which is preliminary data.</text>
</comment>
<gene>
    <name evidence="2" type="ORF">GOQ30_02460</name>
</gene>
<dbReference type="OrthoDB" id="1374718at2"/>
<protein>
    <recommendedName>
        <fullName evidence="4">Secreted protein</fullName>
    </recommendedName>
</protein>
<feature type="signal peptide" evidence="1">
    <location>
        <begin position="1"/>
        <end position="18"/>
    </location>
</feature>
<keyword evidence="1" id="KW-0732">Signal</keyword>
<name>A0A6I4IEQ3_9FLAO</name>
<dbReference type="InterPro" id="IPR045391">
    <property type="entry name" value="DUF6520"/>
</dbReference>
<evidence type="ECO:0000256" key="1">
    <source>
        <dbReference type="SAM" id="SignalP"/>
    </source>
</evidence>
<dbReference type="AlphaFoldDB" id="A0A6I4IEQ3"/>
<organism evidence="2 3">
    <name type="scientific">Flavobacterium profundi</name>
    <dbReference type="NCBI Taxonomy" id="1774945"/>
    <lineage>
        <taxon>Bacteria</taxon>
        <taxon>Pseudomonadati</taxon>
        <taxon>Bacteroidota</taxon>
        <taxon>Flavobacteriia</taxon>
        <taxon>Flavobacteriales</taxon>
        <taxon>Flavobacteriaceae</taxon>
        <taxon>Flavobacterium</taxon>
    </lineage>
</organism>